<feature type="transmembrane region" description="Helical" evidence="1">
    <location>
        <begin position="21"/>
        <end position="41"/>
    </location>
</feature>
<dbReference type="GO" id="GO:0016740">
    <property type="term" value="F:transferase activity"/>
    <property type="evidence" value="ECO:0007669"/>
    <property type="project" value="UniProtKB-KW"/>
</dbReference>
<reference evidence="3" key="1">
    <citation type="submission" date="2018-05" db="EMBL/GenBank/DDBJ databases">
        <title>Draft genome sequence of Stemphylium lycopersici strain CIDEFI 213.</title>
        <authorList>
            <person name="Medina R."/>
            <person name="Franco M.E.E."/>
            <person name="Lucentini C.G."/>
            <person name="Saparrat M.C.N."/>
            <person name="Balatti P.A."/>
        </authorList>
    </citation>
    <scope>NUCLEOTIDE SEQUENCE [LARGE SCALE GENOMIC DNA]</scope>
    <source>
        <strain evidence="3">CIDEFI 213</strain>
    </source>
</reference>
<proteinExistence type="predicted"/>
<evidence type="ECO:0000313" key="2">
    <source>
        <dbReference type="EMBL" id="RAR15484.1"/>
    </source>
</evidence>
<feature type="transmembrane region" description="Helical" evidence="1">
    <location>
        <begin position="127"/>
        <end position="151"/>
    </location>
</feature>
<gene>
    <name evidence="2" type="ORF">DDE83_001125</name>
</gene>
<keyword evidence="1" id="KW-0472">Membrane</keyword>
<keyword evidence="3" id="KW-1185">Reference proteome</keyword>
<feature type="transmembrane region" description="Helical" evidence="1">
    <location>
        <begin position="203"/>
        <end position="220"/>
    </location>
</feature>
<keyword evidence="2" id="KW-0808">Transferase</keyword>
<keyword evidence="1" id="KW-1133">Transmembrane helix</keyword>
<accession>A0A364NDU4</accession>
<name>A0A364NDU4_STELY</name>
<dbReference type="STRING" id="183478.A0A364NDU4"/>
<dbReference type="EMBL" id="QGDH01000011">
    <property type="protein sequence ID" value="RAR15484.1"/>
    <property type="molecule type" value="Genomic_DNA"/>
</dbReference>
<feature type="transmembrane region" description="Helical" evidence="1">
    <location>
        <begin position="171"/>
        <end position="191"/>
    </location>
</feature>
<keyword evidence="1" id="KW-0812">Transmembrane</keyword>
<protein>
    <submittedName>
        <fullName evidence="2">UbiA prenyltransferase family</fullName>
    </submittedName>
</protein>
<sequence length="225" mass="25176">MQQKLPRGLSRGQQKPEPKNFLYHLHTLYLFTYDQFFDTIVPGTLFGLLTALAGPALSLPAQFTLAVVLRGPAISAWLWLIILQFCLQNQCSKGAGEEDAKNKPWRPIPSKRITPADAKRLLMPTRLIAGTASWYLGVSTPFLAWTVLSSLYNDHGGSDRSGMVRHLFCSWQLALLPVFFGGMLLATAAAAMGDDGRKFDRKMYKLWCLWMVAFFPLPLLDRALA</sequence>
<dbReference type="Proteomes" id="UP000249619">
    <property type="component" value="Unassembled WGS sequence"/>
</dbReference>
<comment type="caution">
    <text evidence="2">The sequence shown here is derived from an EMBL/GenBank/DDBJ whole genome shotgun (WGS) entry which is preliminary data.</text>
</comment>
<evidence type="ECO:0000313" key="3">
    <source>
        <dbReference type="Proteomes" id="UP000249619"/>
    </source>
</evidence>
<dbReference type="AlphaFoldDB" id="A0A364NDU4"/>
<organism evidence="2 3">
    <name type="scientific">Stemphylium lycopersici</name>
    <name type="common">Tomato gray leaf spot disease fungus</name>
    <name type="synonym">Thyrospora lycopersici</name>
    <dbReference type="NCBI Taxonomy" id="183478"/>
    <lineage>
        <taxon>Eukaryota</taxon>
        <taxon>Fungi</taxon>
        <taxon>Dikarya</taxon>
        <taxon>Ascomycota</taxon>
        <taxon>Pezizomycotina</taxon>
        <taxon>Dothideomycetes</taxon>
        <taxon>Pleosporomycetidae</taxon>
        <taxon>Pleosporales</taxon>
        <taxon>Pleosporineae</taxon>
        <taxon>Pleosporaceae</taxon>
        <taxon>Stemphylium</taxon>
    </lineage>
</organism>
<evidence type="ECO:0000256" key="1">
    <source>
        <dbReference type="SAM" id="Phobius"/>
    </source>
</evidence>
<feature type="transmembrane region" description="Helical" evidence="1">
    <location>
        <begin position="61"/>
        <end position="83"/>
    </location>
</feature>